<protein>
    <submittedName>
        <fullName evidence="3">Bacterial type II secretion system protein G</fullName>
    </submittedName>
</protein>
<proteinExistence type="predicted"/>
<sequence length="216" mass="24708">MLRRLLPRLLIALLCGFVVFVILNVAAWYNLRGAYHVCRKQSFTRYYTLLRLREQIEDYRRDHEALPDELSEIPDFNSLRSLSDNPTADGWGNPIQYRRTGENYELFSWGRDGKPGGVGLDADLYHDGRNRELSLPTFSQFFLTNDESEVARDGFLRAGLMAGVLVAFITLLSLRDTEKSEEKMTTGRYVWFTFVVIVISSAVGIFLLPVHIPSGH</sequence>
<dbReference type="Gene3D" id="3.30.700.10">
    <property type="entry name" value="Glycoprotein, Type 4 Pilin"/>
    <property type="match status" value="1"/>
</dbReference>
<evidence type="ECO:0000313" key="4">
    <source>
        <dbReference type="Proteomes" id="UP000317171"/>
    </source>
</evidence>
<feature type="transmembrane region" description="Helical" evidence="1">
    <location>
        <begin position="189"/>
        <end position="210"/>
    </location>
</feature>
<dbReference type="EMBL" id="CP036269">
    <property type="protein sequence ID" value="QDT42218.1"/>
    <property type="molecule type" value="Genomic_DNA"/>
</dbReference>
<dbReference type="OrthoDB" id="9795612at2"/>
<keyword evidence="4" id="KW-1185">Reference proteome</keyword>
<evidence type="ECO:0000256" key="1">
    <source>
        <dbReference type="SAM" id="Phobius"/>
    </source>
</evidence>
<dbReference type="KEGG" id="gaz:Pan241w_22990"/>
<reference evidence="3 4" key="1">
    <citation type="submission" date="2019-02" db="EMBL/GenBank/DDBJ databases">
        <title>Deep-cultivation of Planctomycetes and their phenomic and genomic characterization uncovers novel biology.</title>
        <authorList>
            <person name="Wiegand S."/>
            <person name="Jogler M."/>
            <person name="Boedeker C."/>
            <person name="Pinto D."/>
            <person name="Vollmers J."/>
            <person name="Rivas-Marin E."/>
            <person name="Kohn T."/>
            <person name="Peeters S.H."/>
            <person name="Heuer A."/>
            <person name="Rast P."/>
            <person name="Oberbeckmann S."/>
            <person name="Bunk B."/>
            <person name="Jeske O."/>
            <person name="Meyerdierks A."/>
            <person name="Storesund J.E."/>
            <person name="Kallscheuer N."/>
            <person name="Luecker S."/>
            <person name="Lage O.M."/>
            <person name="Pohl T."/>
            <person name="Merkel B.J."/>
            <person name="Hornburger P."/>
            <person name="Mueller R.-W."/>
            <person name="Bruemmer F."/>
            <person name="Labrenz M."/>
            <person name="Spormann A.M."/>
            <person name="Op den Camp H."/>
            <person name="Overmann J."/>
            <person name="Amann R."/>
            <person name="Jetten M.S.M."/>
            <person name="Mascher T."/>
            <person name="Medema M.H."/>
            <person name="Devos D.P."/>
            <person name="Kaster A.-K."/>
            <person name="Ovreas L."/>
            <person name="Rohde M."/>
            <person name="Galperin M.Y."/>
            <person name="Jogler C."/>
        </authorList>
    </citation>
    <scope>NUCLEOTIDE SEQUENCE [LARGE SCALE GENOMIC DNA]</scope>
    <source>
        <strain evidence="3 4">Pan241w</strain>
    </source>
</reference>
<dbReference type="Proteomes" id="UP000317171">
    <property type="component" value="Chromosome"/>
</dbReference>
<dbReference type="InterPro" id="IPR045584">
    <property type="entry name" value="Pilin-like"/>
</dbReference>
<feature type="domain" description="Type II secretion system protein GspG C-terminal" evidence="2">
    <location>
        <begin position="84"/>
        <end position="125"/>
    </location>
</feature>
<dbReference type="InterPro" id="IPR013545">
    <property type="entry name" value="T2SS_protein-GspG_C"/>
</dbReference>
<accession>A0A517REC0</accession>
<evidence type="ECO:0000259" key="2">
    <source>
        <dbReference type="Pfam" id="PF08334"/>
    </source>
</evidence>
<dbReference type="SUPFAM" id="SSF54523">
    <property type="entry name" value="Pili subunits"/>
    <property type="match status" value="1"/>
</dbReference>
<keyword evidence="1" id="KW-0812">Transmembrane</keyword>
<organism evidence="3 4">
    <name type="scientific">Gimesia alba</name>
    <dbReference type="NCBI Taxonomy" id="2527973"/>
    <lineage>
        <taxon>Bacteria</taxon>
        <taxon>Pseudomonadati</taxon>
        <taxon>Planctomycetota</taxon>
        <taxon>Planctomycetia</taxon>
        <taxon>Planctomycetales</taxon>
        <taxon>Planctomycetaceae</taxon>
        <taxon>Gimesia</taxon>
    </lineage>
</organism>
<feature type="transmembrane region" description="Helical" evidence="1">
    <location>
        <begin position="155"/>
        <end position="174"/>
    </location>
</feature>
<name>A0A517REC0_9PLAN</name>
<keyword evidence="1" id="KW-0472">Membrane</keyword>
<dbReference type="Pfam" id="PF08334">
    <property type="entry name" value="T2SSG"/>
    <property type="match status" value="1"/>
</dbReference>
<feature type="transmembrane region" description="Helical" evidence="1">
    <location>
        <begin position="6"/>
        <end position="31"/>
    </location>
</feature>
<evidence type="ECO:0000313" key="3">
    <source>
        <dbReference type="EMBL" id="QDT42218.1"/>
    </source>
</evidence>
<keyword evidence="1" id="KW-1133">Transmembrane helix</keyword>
<dbReference type="RefSeq" id="WP_145215072.1">
    <property type="nucleotide sequence ID" value="NZ_CP036269.1"/>
</dbReference>
<dbReference type="AlphaFoldDB" id="A0A517REC0"/>
<gene>
    <name evidence="3" type="ORF">Pan241w_22990</name>
</gene>